<name>A0A516SI51_9NEIS</name>
<keyword evidence="13" id="KW-1185">Reference proteome</keyword>
<dbReference type="NCBIfam" id="TIGR01854">
    <property type="entry name" value="lipid_A_lpxH"/>
    <property type="match status" value="1"/>
</dbReference>
<evidence type="ECO:0000256" key="1">
    <source>
        <dbReference type="ARBA" id="ARBA00022475"/>
    </source>
</evidence>
<feature type="binding site" evidence="10">
    <location>
        <position position="197"/>
    </location>
    <ligand>
        <name>Mn(2+)</name>
        <dbReference type="ChEBI" id="CHEBI:29035"/>
        <label>2</label>
    </ligand>
</feature>
<dbReference type="AlphaFoldDB" id="A0A516SI51"/>
<organism evidence="12 13">
    <name type="scientific">Chitinimonas arctica</name>
    <dbReference type="NCBI Taxonomy" id="2594795"/>
    <lineage>
        <taxon>Bacteria</taxon>
        <taxon>Pseudomonadati</taxon>
        <taxon>Pseudomonadota</taxon>
        <taxon>Betaproteobacteria</taxon>
        <taxon>Neisseriales</taxon>
        <taxon>Chitinibacteraceae</taxon>
        <taxon>Chitinimonas</taxon>
    </lineage>
</organism>
<dbReference type="GO" id="GO:0008758">
    <property type="term" value="F:UDP-2,3-diacylglucosamine hydrolase activity"/>
    <property type="evidence" value="ECO:0007669"/>
    <property type="project" value="UniProtKB-UniRule"/>
</dbReference>
<protein>
    <recommendedName>
        <fullName evidence="10">UDP-2,3-diacylglucosamine hydrolase</fullName>
        <ecNumber evidence="10">3.6.1.54</ecNumber>
    </recommendedName>
    <alternativeName>
        <fullName evidence="10">UDP-2,3-diacylglucosamine diphosphatase</fullName>
    </alternativeName>
</protein>
<sequence>MSKPLLFASDLHLSESDPATVQAFVDFLKGPAREAQALYLLGDIFEYWAGDDDDDPLNAYIAAELNALAAQGVQLYLMHGNRDFLLGADFAASAGLTLLADPTMISAMGQTLLLSHGDALCIDDSAYQQFRRMVREPQWQAAFLARPLQARKDDIARIRAASEMAKQSKASEIMDVNPGAVATLLARYPDAQLVHGHTHRPACHRDEKQRAQRWVLPDWYGGKGGYLRADATGLTFVGINQDAVWH</sequence>
<evidence type="ECO:0000256" key="6">
    <source>
        <dbReference type="ARBA" id="ARBA00022801"/>
    </source>
</evidence>
<comment type="cofactor">
    <cofactor evidence="10">
        <name>Mn(2+)</name>
        <dbReference type="ChEBI" id="CHEBI:29035"/>
    </cofactor>
    <text evidence="10">Binds 2 Mn(2+) ions per subunit in a binuclear metal center.</text>
</comment>
<evidence type="ECO:0000256" key="3">
    <source>
        <dbReference type="ARBA" id="ARBA00022519"/>
    </source>
</evidence>
<keyword evidence="7 10" id="KW-0443">Lipid metabolism</keyword>
<dbReference type="GO" id="GO:0030145">
    <property type="term" value="F:manganese ion binding"/>
    <property type="evidence" value="ECO:0007669"/>
    <property type="project" value="UniProtKB-UniRule"/>
</dbReference>
<comment type="pathway">
    <text evidence="10">Glycolipid biosynthesis; lipid IV(A) biosynthesis; lipid IV(A) from (3R)-3-hydroxytetradecanoyl-[acyl-carrier-protein] and UDP-N-acetyl-alpha-D-glucosamine: step 4/6.</text>
</comment>
<dbReference type="InterPro" id="IPR010138">
    <property type="entry name" value="UDP-diacylglucosamine_Hdrlase"/>
</dbReference>
<feature type="binding site" evidence="10">
    <location>
        <position position="81"/>
    </location>
    <ligand>
        <name>Mn(2+)</name>
        <dbReference type="ChEBI" id="CHEBI:29035"/>
        <label>2</label>
    </ligand>
</feature>
<dbReference type="InterPro" id="IPR029052">
    <property type="entry name" value="Metallo-depent_PP-like"/>
</dbReference>
<dbReference type="GO" id="GO:0009245">
    <property type="term" value="P:lipid A biosynthetic process"/>
    <property type="evidence" value="ECO:0007669"/>
    <property type="project" value="UniProtKB-UniRule"/>
</dbReference>
<keyword evidence="3 10" id="KW-0997">Cell inner membrane</keyword>
<dbReference type="SUPFAM" id="SSF56300">
    <property type="entry name" value="Metallo-dependent phosphatases"/>
    <property type="match status" value="1"/>
</dbReference>
<evidence type="ECO:0000256" key="4">
    <source>
        <dbReference type="ARBA" id="ARBA00022556"/>
    </source>
</evidence>
<gene>
    <name evidence="10" type="primary">lpxH</name>
    <name evidence="12" type="ORF">FNU76_16500</name>
</gene>
<keyword evidence="2 10" id="KW-0444">Lipid biosynthesis</keyword>
<keyword evidence="8 10" id="KW-0472">Membrane</keyword>
<proteinExistence type="inferred from homology"/>
<feature type="binding site" evidence="10">
    <location>
        <position position="166"/>
    </location>
    <ligand>
        <name>substrate</name>
    </ligand>
</feature>
<keyword evidence="5 10" id="KW-0479">Metal-binding</keyword>
<evidence type="ECO:0000313" key="12">
    <source>
        <dbReference type="EMBL" id="QDQ27815.1"/>
    </source>
</evidence>
<dbReference type="Proteomes" id="UP000317550">
    <property type="component" value="Chromosome"/>
</dbReference>
<evidence type="ECO:0000313" key="13">
    <source>
        <dbReference type="Proteomes" id="UP000317550"/>
    </source>
</evidence>
<evidence type="ECO:0000256" key="10">
    <source>
        <dbReference type="HAMAP-Rule" id="MF_00575"/>
    </source>
</evidence>
<feature type="binding site" evidence="10">
    <location>
        <position position="12"/>
    </location>
    <ligand>
        <name>Mn(2+)</name>
        <dbReference type="ChEBI" id="CHEBI:29035"/>
        <label>1</label>
    </ligand>
</feature>
<dbReference type="EC" id="3.6.1.54" evidence="10"/>
<feature type="binding site" evidence="10">
    <location>
        <position position="116"/>
    </location>
    <ligand>
        <name>Mn(2+)</name>
        <dbReference type="ChEBI" id="CHEBI:29035"/>
        <label>2</label>
    </ligand>
</feature>
<feature type="binding site" evidence="10">
    <location>
        <position position="199"/>
    </location>
    <ligand>
        <name>Mn(2+)</name>
        <dbReference type="ChEBI" id="CHEBI:29035"/>
        <label>1</label>
    </ligand>
</feature>
<feature type="binding site" evidence="10">
    <location>
        <position position="169"/>
    </location>
    <ligand>
        <name>substrate</name>
    </ligand>
</feature>
<evidence type="ECO:0000256" key="2">
    <source>
        <dbReference type="ARBA" id="ARBA00022516"/>
    </source>
</evidence>
<dbReference type="CDD" id="cd07398">
    <property type="entry name" value="MPP_YbbF-LpxH"/>
    <property type="match status" value="1"/>
</dbReference>
<evidence type="ECO:0000256" key="7">
    <source>
        <dbReference type="ARBA" id="ARBA00023098"/>
    </source>
</evidence>
<dbReference type="UniPathway" id="UPA00359">
    <property type="reaction ID" value="UER00480"/>
</dbReference>
<dbReference type="KEGG" id="cari:FNU76_16500"/>
<dbReference type="PANTHER" id="PTHR34990">
    <property type="entry name" value="UDP-2,3-DIACYLGLUCOSAMINE HYDROLASE-RELATED"/>
    <property type="match status" value="1"/>
</dbReference>
<feature type="binding site" evidence="10">
    <location>
        <begin position="81"/>
        <end position="82"/>
    </location>
    <ligand>
        <name>substrate</name>
    </ligand>
</feature>
<keyword evidence="9 10" id="KW-0464">Manganese</keyword>
<feature type="binding site" evidence="10">
    <location>
        <position position="43"/>
    </location>
    <ligand>
        <name>Mn(2+)</name>
        <dbReference type="ChEBI" id="CHEBI:29035"/>
        <label>1</label>
    </ligand>
</feature>
<dbReference type="InterPro" id="IPR043461">
    <property type="entry name" value="LpxH-like"/>
</dbReference>
<dbReference type="RefSeq" id="WP_144279203.1">
    <property type="nucleotide sequence ID" value="NZ_CP041730.1"/>
</dbReference>
<dbReference type="Pfam" id="PF00149">
    <property type="entry name" value="Metallophos"/>
    <property type="match status" value="1"/>
</dbReference>
<comment type="similarity">
    <text evidence="10">Belongs to the LpxH family.</text>
</comment>
<keyword evidence="1 10" id="KW-1003">Cell membrane</keyword>
<comment type="subcellular location">
    <subcellularLocation>
        <location evidence="10">Cell inner membrane</location>
        <topology evidence="10">Peripheral membrane protein</topology>
        <orientation evidence="10">Cytoplasmic side</orientation>
    </subcellularLocation>
</comment>
<reference evidence="13" key="1">
    <citation type="submission" date="2019-07" db="EMBL/GenBank/DDBJ databases">
        <title>Chitinimonas sp. nov., isolated from Ny-Alesund, arctica soil.</title>
        <authorList>
            <person name="Xu Q."/>
            <person name="Peng F."/>
        </authorList>
    </citation>
    <scope>NUCLEOTIDE SEQUENCE [LARGE SCALE GENOMIC DNA]</scope>
    <source>
        <strain evidence="13">R3-44</strain>
    </source>
</reference>
<feature type="binding site" evidence="10">
    <location>
        <position position="10"/>
    </location>
    <ligand>
        <name>Mn(2+)</name>
        <dbReference type="ChEBI" id="CHEBI:29035"/>
        <label>1</label>
    </ligand>
</feature>
<keyword evidence="4 10" id="KW-0441">Lipid A biosynthesis</keyword>
<evidence type="ECO:0000256" key="5">
    <source>
        <dbReference type="ARBA" id="ARBA00022723"/>
    </source>
</evidence>
<accession>A0A516SI51</accession>
<evidence type="ECO:0000259" key="11">
    <source>
        <dbReference type="Pfam" id="PF00149"/>
    </source>
</evidence>
<dbReference type="Gene3D" id="3.60.21.10">
    <property type="match status" value="1"/>
</dbReference>
<feature type="binding site" evidence="10">
    <location>
        <position position="162"/>
    </location>
    <ligand>
        <name>substrate</name>
    </ligand>
</feature>
<dbReference type="EMBL" id="CP041730">
    <property type="protein sequence ID" value="QDQ27815.1"/>
    <property type="molecule type" value="Genomic_DNA"/>
</dbReference>
<keyword evidence="6 10" id="KW-0378">Hydrolase</keyword>
<evidence type="ECO:0000256" key="8">
    <source>
        <dbReference type="ARBA" id="ARBA00023136"/>
    </source>
</evidence>
<feature type="domain" description="Calcineurin-like phosphoesterase" evidence="11">
    <location>
        <begin position="4"/>
        <end position="201"/>
    </location>
</feature>
<dbReference type="GO" id="GO:0019897">
    <property type="term" value="C:extrinsic component of plasma membrane"/>
    <property type="evidence" value="ECO:0007669"/>
    <property type="project" value="UniProtKB-UniRule"/>
</dbReference>
<feature type="binding site" evidence="10">
    <location>
        <position position="43"/>
    </location>
    <ligand>
        <name>Mn(2+)</name>
        <dbReference type="ChEBI" id="CHEBI:29035"/>
        <label>2</label>
    </ligand>
</feature>
<dbReference type="PANTHER" id="PTHR34990:SF1">
    <property type="entry name" value="UDP-2,3-DIACYLGLUCOSAMINE HYDROLASE"/>
    <property type="match status" value="1"/>
</dbReference>
<feature type="binding site" evidence="10">
    <location>
        <position position="124"/>
    </location>
    <ligand>
        <name>substrate</name>
    </ligand>
</feature>
<evidence type="ECO:0000256" key="9">
    <source>
        <dbReference type="ARBA" id="ARBA00023211"/>
    </source>
</evidence>
<dbReference type="GO" id="GO:0005737">
    <property type="term" value="C:cytoplasm"/>
    <property type="evidence" value="ECO:0007669"/>
    <property type="project" value="InterPro"/>
</dbReference>
<comment type="catalytic activity">
    <reaction evidence="10">
        <text>UDP-2-N,3-O-bis[(3R)-3-hydroxytetradecanoyl]-alpha-D-glucosamine + H2O = 2-N,3-O-bis[(3R)-3-hydroxytetradecanoyl]-alpha-D-glucosaminyl 1-phosphate + UMP + 2 H(+)</text>
        <dbReference type="Rhea" id="RHEA:25213"/>
        <dbReference type="ChEBI" id="CHEBI:15377"/>
        <dbReference type="ChEBI" id="CHEBI:15378"/>
        <dbReference type="ChEBI" id="CHEBI:57865"/>
        <dbReference type="ChEBI" id="CHEBI:57957"/>
        <dbReference type="ChEBI" id="CHEBI:78847"/>
        <dbReference type="EC" id="3.6.1.54"/>
    </reaction>
</comment>
<comment type="function">
    <text evidence="10">Hydrolyzes the pyrophosphate bond of UDP-2,3-diacylglucosamine to yield 2,3-diacylglucosamine 1-phosphate (lipid X) and UMP by catalyzing the attack of water at the alpha-P atom. Involved in the biosynthesis of lipid A, a phosphorylated glycolipid that anchors the lipopolysaccharide to the outer membrane of the cell.</text>
</comment>
<dbReference type="NCBIfam" id="NF003743">
    <property type="entry name" value="PRK05340.1"/>
    <property type="match status" value="1"/>
</dbReference>
<dbReference type="InterPro" id="IPR004843">
    <property type="entry name" value="Calcineurin-like_PHP"/>
</dbReference>
<dbReference type="HAMAP" id="MF_00575">
    <property type="entry name" value="LpxH"/>
    <property type="match status" value="1"/>
</dbReference>
<feature type="binding site" evidence="10">
    <location>
        <position position="197"/>
    </location>
    <ligand>
        <name>substrate</name>
    </ligand>
</feature>
<dbReference type="OrthoDB" id="9783283at2"/>